<dbReference type="AlphaFoldDB" id="A0A8H9NU14"/>
<evidence type="ECO:0000256" key="2">
    <source>
        <dbReference type="ARBA" id="ARBA00022553"/>
    </source>
</evidence>
<feature type="domain" description="PTS EIIB type-3" evidence="7">
    <location>
        <begin position="1"/>
        <end position="104"/>
    </location>
</feature>
<evidence type="ECO:0000256" key="1">
    <source>
        <dbReference type="ARBA" id="ARBA00022448"/>
    </source>
</evidence>
<dbReference type="InterPro" id="IPR013012">
    <property type="entry name" value="PTS_EIIB_3"/>
</dbReference>
<keyword evidence="5" id="KW-0598">Phosphotransferase system</keyword>
<evidence type="ECO:0000259" key="7">
    <source>
        <dbReference type="PROSITE" id="PS51100"/>
    </source>
</evidence>
<dbReference type="PROSITE" id="PS51100">
    <property type="entry name" value="PTS_EIIB_TYPE_3"/>
    <property type="match status" value="1"/>
</dbReference>
<reference evidence="8" key="1">
    <citation type="journal article" date="2018" name="Genome Biol.">
        <title>SKESA: strategic k-mer extension for scrupulous assemblies.</title>
        <authorList>
            <person name="Souvorov A."/>
            <person name="Agarwala R."/>
            <person name="Lipman D.J."/>
        </authorList>
    </citation>
    <scope>NUCLEOTIDE SEQUENCE</scope>
    <source>
        <strain evidence="8">YDC697-2</strain>
    </source>
</reference>
<gene>
    <name evidence="8" type="ORF">I8Y00_001738</name>
</gene>
<dbReference type="PANTHER" id="PTHR34581:SF2">
    <property type="entry name" value="PTS SYSTEM N,N'-DIACETYLCHITOBIOSE-SPECIFIC EIIB COMPONENT"/>
    <property type="match status" value="1"/>
</dbReference>
<keyword evidence="2" id="KW-0597">Phosphoprotein</keyword>
<evidence type="ECO:0000256" key="5">
    <source>
        <dbReference type="ARBA" id="ARBA00022683"/>
    </source>
</evidence>
<name>A0A8H9NU14_9ENTR</name>
<dbReference type="InterPro" id="IPR051819">
    <property type="entry name" value="PTS_sugar-specific_EIIB"/>
</dbReference>
<dbReference type="KEGG" id="cfar:CI104_05820"/>
<comment type="caution">
    <text evidence="8">The sequence shown here is derived from an EMBL/GenBank/DDBJ whole genome shotgun (WGS) entry which is preliminary data.</text>
</comment>
<dbReference type="EMBL" id="DACSDU010000005">
    <property type="protein sequence ID" value="HAT1585410.1"/>
    <property type="molecule type" value="Genomic_DNA"/>
</dbReference>
<accession>A0A8H9NU14</accession>
<dbReference type="Gene3D" id="3.40.50.2300">
    <property type="match status" value="1"/>
</dbReference>
<keyword evidence="1" id="KW-0813">Transport</keyword>
<dbReference type="OrthoDB" id="6433375at2"/>
<feature type="modified residue" description="Phosphocysteine; by EIIA" evidence="6">
    <location>
        <position position="8"/>
    </location>
</feature>
<evidence type="ECO:0000256" key="3">
    <source>
        <dbReference type="ARBA" id="ARBA00022597"/>
    </source>
</evidence>
<organism evidence="8">
    <name type="scientific">Citrobacter farmeri</name>
    <dbReference type="NCBI Taxonomy" id="67824"/>
    <lineage>
        <taxon>Bacteria</taxon>
        <taxon>Pseudomonadati</taxon>
        <taxon>Pseudomonadota</taxon>
        <taxon>Gammaproteobacteria</taxon>
        <taxon>Enterobacterales</taxon>
        <taxon>Enterobacteriaceae</taxon>
        <taxon>Citrobacter</taxon>
    </lineage>
</organism>
<dbReference type="PANTHER" id="PTHR34581">
    <property type="entry name" value="PTS SYSTEM N,N'-DIACETYLCHITOBIOSE-SPECIFIC EIIB COMPONENT"/>
    <property type="match status" value="1"/>
</dbReference>
<dbReference type="Proteomes" id="UP000864563">
    <property type="component" value="Unassembled WGS sequence"/>
</dbReference>
<dbReference type="GeneID" id="92974420"/>
<dbReference type="SUPFAM" id="SSF52794">
    <property type="entry name" value="PTS system IIB component-like"/>
    <property type="match status" value="1"/>
</dbReference>
<dbReference type="GO" id="GO:0009401">
    <property type="term" value="P:phosphoenolpyruvate-dependent sugar phosphotransferase system"/>
    <property type="evidence" value="ECO:0007669"/>
    <property type="project" value="UniProtKB-KW"/>
</dbReference>
<dbReference type="GO" id="GO:0008982">
    <property type="term" value="F:protein-N(PI)-phosphohistidine-sugar phosphotransferase activity"/>
    <property type="evidence" value="ECO:0007669"/>
    <property type="project" value="InterPro"/>
</dbReference>
<protein>
    <submittedName>
        <fullName evidence="8">PTS cellobiose transporter subunit IIB</fullName>
    </submittedName>
</protein>
<keyword evidence="4" id="KW-0808">Transferase</keyword>
<dbReference type="RefSeq" id="WP_042324686.1">
    <property type="nucleotide sequence ID" value="NZ_BQHD01000005.1"/>
</dbReference>
<sequence length="104" mass="11306">MKKLLICCLFGNTANSLAKKMQVLTDSNGYPLMISAVGLDNFASVAPAFDGFLIAPHIQYKLSEIYDIVGNARPIAIIESLPYASLDAEKVLNFVKEKMPELAA</sequence>
<evidence type="ECO:0000256" key="4">
    <source>
        <dbReference type="ARBA" id="ARBA00022679"/>
    </source>
</evidence>
<proteinExistence type="predicted"/>
<keyword evidence="3" id="KW-0762">Sugar transport</keyword>
<evidence type="ECO:0000313" key="8">
    <source>
        <dbReference type="EMBL" id="HAT1585410.1"/>
    </source>
</evidence>
<reference evidence="8" key="2">
    <citation type="submission" date="2020-11" db="EMBL/GenBank/DDBJ databases">
        <authorList>
            <consortium name="NCBI Pathogen Detection Project"/>
        </authorList>
    </citation>
    <scope>NUCLEOTIDE SEQUENCE</scope>
    <source>
        <strain evidence="8">YDC697-2</strain>
    </source>
</reference>
<dbReference type="InterPro" id="IPR036095">
    <property type="entry name" value="PTS_EIIB-like_sf"/>
</dbReference>
<evidence type="ECO:0000256" key="6">
    <source>
        <dbReference type="PROSITE-ProRule" id="PRU00423"/>
    </source>
</evidence>